<keyword evidence="2" id="KW-0812">Transmembrane</keyword>
<feature type="region of interest" description="Disordered" evidence="1">
    <location>
        <begin position="153"/>
        <end position="173"/>
    </location>
</feature>
<feature type="transmembrane region" description="Helical" evidence="2">
    <location>
        <begin position="21"/>
        <end position="42"/>
    </location>
</feature>
<dbReference type="Proteomes" id="UP000320421">
    <property type="component" value="Chromosome"/>
</dbReference>
<evidence type="ECO:0000256" key="2">
    <source>
        <dbReference type="SAM" id="Phobius"/>
    </source>
</evidence>
<dbReference type="EMBL" id="CP036266">
    <property type="protein sequence ID" value="QDT18340.1"/>
    <property type="molecule type" value="Genomic_DNA"/>
</dbReference>
<sequence length="205" mass="23121">MRRRGFMISIRQHGIPPGISLVEVVVAMAIATVLMGLSMTTLHTIMRAERESSQAVWLGASFQRFSRLFRDDIHAAESVQLEPEKVANPKTLVILKPGGEQITWRIEEFRIDRVVSREGKVLHEDMFYVPAGSEAHFIQQQRLNQAGISIRETGSPVLPDKESGNTQESRPRAAHELAVLSTIGRNYRLTQISFEQSEKETNQTN</sequence>
<organism evidence="3 4">
    <name type="scientific">Gimesia chilikensis</name>
    <dbReference type="NCBI Taxonomy" id="2605989"/>
    <lineage>
        <taxon>Bacteria</taxon>
        <taxon>Pseudomonadati</taxon>
        <taxon>Planctomycetota</taxon>
        <taxon>Planctomycetia</taxon>
        <taxon>Planctomycetales</taxon>
        <taxon>Planctomycetaceae</taxon>
        <taxon>Gimesia</taxon>
    </lineage>
</organism>
<keyword evidence="4" id="KW-1185">Reference proteome</keyword>
<keyword evidence="2" id="KW-1133">Transmembrane helix</keyword>
<dbReference type="RefSeq" id="WP_145179776.1">
    <property type="nucleotide sequence ID" value="NZ_CP036266.1"/>
</dbReference>
<dbReference type="AlphaFoldDB" id="A0A517PG28"/>
<proteinExistence type="predicted"/>
<gene>
    <name evidence="3" type="ORF">HG66A1_00990</name>
</gene>
<feature type="compositionally biased region" description="Basic and acidic residues" evidence="1">
    <location>
        <begin position="159"/>
        <end position="173"/>
    </location>
</feature>
<evidence type="ECO:0000313" key="4">
    <source>
        <dbReference type="Proteomes" id="UP000320421"/>
    </source>
</evidence>
<name>A0A517PG28_9PLAN</name>
<reference evidence="3 4" key="1">
    <citation type="submission" date="2019-02" db="EMBL/GenBank/DDBJ databases">
        <title>Deep-cultivation of Planctomycetes and their phenomic and genomic characterization uncovers novel biology.</title>
        <authorList>
            <person name="Wiegand S."/>
            <person name="Jogler M."/>
            <person name="Boedeker C."/>
            <person name="Pinto D."/>
            <person name="Vollmers J."/>
            <person name="Rivas-Marin E."/>
            <person name="Kohn T."/>
            <person name="Peeters S.H."/>
            <person name="Heuer A."/>
            <person name="Rast P."/>
            <person name="Oberbeckmann S."/>
            <person name="Bunk B."/>
            <person name="Jeske O."/>
            <person name="Meyerdierks A."/>
            <person name="Storesund J.E."/>
            <person name="Kallscheuer N."/>
            <person name="Luecker S."/>
            <person name="Lage O.M."/>
            <person name="Pohl T."/>
            <person name="Merkel B.J."/>
            <person name="Hornburger P."/>
            <person name="Mueller R.-W."/>
            <person name="Bruemmer F."/>
            <person name="Labrenz M."/>
            <person name="Spormann A.M."/>
            <person name="Op den Camp H."/>
            <person name="Overmann J."/>
            <person name="Amann R."/>
            <person name="Jetten M.S.M."/>
            <person name="Mascher T."/>
            <person name="Medema M.H."/>
            <person name="Devos D.P."/>
            <person name="Kaster A.-K."/>
            <person name="Ovreas L."/>
            <person name="Rohde M."/>
            <person name="Galperin M.Y."/>
            <person name="Jogler C."/>
        </authorList>
    </citation>
    <scope>NUCLEOTIDE SEQUENCE [LARGE SCALE GENOMIC DNA]</scope>
    <source>
        <strain evidence="3 4">HG66A1</strain>
    </source>
</reference>
<accession>A0A517PG28</accession>
<evidence type="ECO:0000313" key="3">
    <source>
        <dbReference type="EMBL" id="QDT18340.1"/>
    </source>
</evidence>
<protein>
    <recommendedName>
        <fullName evidence="5">Prepilin-type N-terminal cleavage/methylation domain-containing protein</fullName>
    </recommendedName>
</protein>
<evidence type="ECO:0000256" key="1">
    <source>
        <dbReference type="SAM" id="MobiDB-lite"/>
    </source>
</evidence>
<keyword evidence="2" id="KW-0472">Membrane</keyword>
<evidence type="ECO:0008006" key="5">
    <source>
        <dbReference type="Google" id="ProtNLM"/>
    </source>
</evidence>
<dbReference type="OrthoDB" id="291559at2"/>